<dbReference type="Proteomes" id="UP000469385">
    <property type="component" value="Unassembled WGS sequence"/>
</dbReference>
<dbReference type="InterPro" id="IPR050266">
    <property type="entry name" value="AB_hydrolase_sf"/>
</dbReference>
<accession>A0A6N8IQV5</accession>
<dbReference type="Pfam" id="PF00561">
    <property type="entry name" value="Abhydrolase_1"/>
    <property type="match status" value="1"/>
</dbReference>
<dbReference type="EMBL" id="WSEL01000003">
    <property type="protein sequence ID" value="MVQ28650.1"/>
    <property type="molecule type" value="Genomic_DNA"/>
</dbReference>
<dbReference type="PANTHER" id="PTHR43798">
    <property type="entry name" value="MONOACYLGLYCEROL LIPASE"/>
    <property type="match status" value="1"/>
</dbReference>
<dbReference type="RefSeq" id="WP_157396728.1">
    <property type="nucleotide sequence ID" value="NZ_WSEL01000003.1"/>
</dbReference>
<proteinExistence type="predicted"/>
<reference evidence="2 3" key="1">
    <citation type="submission" date="2019-12" db="EMBL/GenBank/DDBJ databases">
        <authorList>
            <person name="Huq M.A."/>
        </authorList>
    </citation>
    <scope>NUCLEOTIDE SEQUENCE [LARGE SCALE GENOMIC DNA]</scope>
    <source>
        <strain evidence="2 3">MAH-25</strain>
    </source>
</reference>
<organism evidence="2 3">
    <name type="scientific">Ramlibacter pinisoli</name>
    <dbReference type="NCBI Taxonomy" id="2682844"/>
    <lineage>
        <taxon>Bacteria</taxon>
        <taxon>Pseudomonadati</taxon>
        <taxon>Pseudomonadota</taxon>
        <taxon>Betaproteobacteria</taxon>
        <taxon>Burkholderiales</taxon>
        <taxon>Comamonadaceae</taxon>
        <taxon>Ramlibacter</taxon>
    </lineage>
</organism>
<keyword evidence="3" id="KW-1185">Reference proteome</keyword>
<evidence type="ECO:0000313" key="3">
    <source>
        <dbReference type="Proteomes" id="UP000469385"/>
    </source>
</evidence>
<dbReference type="PRINTS" id="PR00111">
    <property type="entry name" value="ABHYDROLASE"/>
</dbReference>
<feature type="domain" description="AB hydrolase-1" evidence="1">
    <location>
        <begin position="13"/>
        <end position="248"/>
    </location>
</feature>
<comment type="caution">
    <text evidence="2">The sequence shown here is derived from an EMBL/GenBank/DDBJ whole genome shotgun (WGS) entry which is preliminary data.</text>
</comment>
<sequence>MAQAAFREAGSGPTVACFHSNASHGGQWRSLMDLLAGRYRVVAIDSYGSGKSPDWPSPTEITLADEVAFAEPILAGAPPIHLVGHSYGGAVALCAALQHPERYASLVLYEPTLFALVDRLHPAPNGTEGIKAAVAQAADCLARGDQDGAGRAFIDYWMGAGNWDRLPAERRAPMAASIANVRRWAHALVTDPVSPDALRALHIPVLLLTGNRSPASAHAVVRALQGLLPDVRTIELPELGHMAPVSHPQPVNAEIERFLDGLSRG</sequence>
<name>A0A6N8IQV5_9BURK</name>
<dbReference type="GO" id="GO:0016787">
    <property type="term" value="F:hydrolase activity"/>
    <property type="evidence" value="ECO:0007669"/>
    <property type="project" value="UniProtKB-KW"/>
</dbReference>
<protein>
    <submittedName>
        <fullName evidence="2">Alpha/beta fold hydrolase</fullName>
    </submittedName>
</protein>
<dbReference type="SUPFAM" id="SSF53474">
    <property type="entry name" value="alpha/beta-Hydrolases"/>
    <property type="match status" value="1"/>
</dbReference>
<gene>
    <name evidence="2" type="ORF">GON04_04290</name>
</gene>
<dbReference type="Gene3D" id="3.40.50.1820">
    <property type="entry name" value="alpha/beta hydrolase"/>
    <property type="match status" value="1"/>
</dbReference>
<evidence type="ECO:0000313" key="2">
    <source>
        <dbReference type="EMBL" id="MVQ28650.1"/>
    </source>
</evidence>
<dbReference type="AlphaFoldDB" id="A0A6N8IQV5"/>
<dbReference type="InterPro" id="IPR029058">
    <property type="entry name" value="AB_hydrolase_fold"/>
</dbReference>
<dbReference type="InterPro" id="IPR000073">
    <property type="entry name" value="AB_hydrolase_1"/>
</dbReference>
<evidence type="ECO:0000259" key="1">
    <source>
        <dbReference type="Pfam" id="PF00561"/>
    </source>
</evidence>
<keyword evidence="2" id="KW-0378">Hydrolase</keyword>